<accession>A0A2T4GYA3</accession>
<dbReference type="OrthoDB" id="5324651at2759"/>
<proteinExistence type="predicted"/>
<organism evidence="1 2">
    <name type="scientific">Fusarium culmorum</name>
    <dbReference type="NCBI Taxonomy" id="5516"/>
    <lineage>
        <taxon>Eukaryota</taxon>
        <taxon>Fungi</taxon>
        <taxon>Dikarya</taxon>
        <taxon>Ascomycota</taxon>
        <taxon>Pezizomycotina</taxon>
        <taxon>Sordariomycetes</taxon>
        <taxon>Hypocreomycetidae</taxon>
        <taxon>Hypocreales</taxon>
        <taxon>Nectriaceae</taxon>
        <taxon>Fusarium</taxon>
    </lineage>
</organism>
<keyword evidence="2" id="KW-1185">Reference proteome</keyword>
<evidence type="ECO:0000313" key="2">
    <source>
        <dbReference type="Proteomes" id="UP000241587"/>
    </source>
</evidence>
<evidence type="ECO:0000313" key="1">
    <source>
        <dbReference type="EMBL" id="PTD08543.1"/>
    </source>
</evidence>
<reference evidence="1 2" key="1">
    <citation type="submission" date="2018-02" db="EMBL/GenBank/DDBJ databases">
        <title>Fusarium culmorum secondary metabolites in fungal-bacterial-plant interactions.</title>
        <authorList>
            <person name="Schmidt R."/>
        </authorList>
    </citation>
    <scope>NUCLEOTIDE SEQUENCE [LARGE SCALE GENOMIC DNA]</scope>
    <source>
        <strain evidence="1 2">PV</strain>
    </source>
</reference>
<gene>
    <name evidence="1" type="ORF">FCULG_00012541</name>
</gene>
<name>A0A2T4GYA3_FUSCU</name>
<comment type="caution">
    <text evidence="1">The sequence shown here is derived from an EMBL/GenBank/DDBJ whole genome shotgun (WGS) entry which is preliminary data.</text>
</comment>
<dbReference type="Proteomes" id="UP000241587">
    <property type="component" value="Unassembled WGS sequence"/>
</dbReference>
<protein>
    <submittedName>
        <fullName evidence="1">Uncharacterized protein</fullName>
    </submittedName>
</protein>
<dbReference type="EMBL" id="PVEM01000005">
    <property type="protein sequence ID" value="PTD08543.1"/>
    <property type="molecule type" value="Genomic_DNA"/>
</dbReference>
<dbReference type="AlphaFoldDB" id="A0A2T4GYA3"/>
<sequence length="251" mass="28293">MTTNFDDRASYQATKHIFVEEKAKTRNLAPLKRWINWHLLTGSPVQRIVTQYGDEAVYHSVMQLLADKVYESTSIAGQRFPDLFESSTAQTTARAQLREQATKSEQAMLNDITLTYHDDSQDAFDSAETTAAVYGTSDSSSNPSAVSYRASTYRETTKILKLTYYQYRRGDSKLLVGLLLSIAHIRHTAVHRLRTNSIGLERFLADTENLATVLGDNIYTEAISRLYLDAQSTLAELTQNKGIIQLQLRKA</sequence>